<evidence type="ECO:0000313" key="1">
    <source>
        <dbReference type="EMBL" id="KAL0448025.1"/>
    </source>
</evidence>
<dbReference type="EMBL" id="JACGWN010000006">
    <property type="protein sequence ID" value="KAL0448025.1"/>
    <property type="molecule type" value="Genomic_DNA"/>
</dbReference>
<comment type="caution">
    <text evidence="1">The sequence shown here is derived from an EMBL/GenBank/DDBJ whole genome shotgun (WGS) entry which is preliminary data.</text>
</comment>
<protein>
    <submittedName>
        <fullName evidence="1">Uncharacterized protein</fullName>
    </submittedName>
</protein>
<proteinExistence type="predicted"/>
<organism evidence="1">
    <name type="scientific">Sesamum latifolium</name>
    <dbReference type="NCBI Taxonomy" id="2727402"/>
    <lineage>
        <taxon>Eukaryota</taxon>
        <taxon>Viridiplantae</taxon>
        <taxon>Streptophyta</taxon>
        <taxon>Embryophyta</taxon>
        <taxon>Tracheophyta</taxon>
        <taxon>Spermatophyta</taxon>
        <taxon>Magnoliopsida</taxon>
        <taxon>eudicotyledons</taxon>
        <taxon>Gunneridae</taxon>
        <taxon>Pentapetalae</taxon>
        <taxon>asterids</taxon>
        <taxon>lamiids</taxon>
        <taxon>Lamiales</taxon>
        <taxon>Pedaliaceae</taxon>
        <taxon>Sesamum</taxon>
    </lineage>
</organism>
<dbReference type="AlphaFoldDB" id="A0AAW2X395"/>
<name>A0AAW2X395_9LAMI</name>
<gene>
    <name evidence="1" type="ORF">Slati_1930400</name>
</gene>
<reference evidence="1" key="1">
    <citation type="submission" date="2020-06" db="EMBL/GenBank/DDBJ databases">
        <authorList>
            <person name="Li T."/>
            <person name="Hu X."/>
            <person name="Zhang T."/>
            <person name="Song X."/>
            <person name="Zhang H."/>
            <person name="Dai N."/>
            <person name="Sheng W."/>
            <person name="Hou X."/>
            <person name="Wei L."/>
        </authorList>
    </citation>
    <scope>NUCLEOTIDE SEQUENCE</scope>
    <source>
        <strain evidence="1">KEN1</strain>
        <tissue evidence="1">Leaf</tissue>
    </source>
</reference>
<sequence length="105" mass="12326">MDQGQEQNIRFFHMRASNGKKHNQIDKLEDVFELWRRENENIQEVILEYFSDIFISINPPSDILDEVVSTVSLKVNEEMNCSLYAPFTSIEVEKVILQMFSLKSP</sequence>
<reference evidence="1" key="2">
    <citation type="journal article" date="2024" name="Plant">
        <title>Genomic evolution and insights into agronomic trait innovations of Sesamum species.</title>
        <authorList>
            <person name="Miao H."/>
            <person name="Wang L."/>
            <person name="Qu L."/>
            <person name="Liu H."/>
            <person name="Sun Y."/>
            <person name="Le M."/>
            <person name="Wang Q."/>
            <person name="Wei S."/>
            <person name="Zheng Y."/>
            <person name="Lin W."/>
            <person name="Duan Y."/>
            <person name="Cao H."/>
            <person name="Xiong S."/>
            <person name="Wang X."/>
            <person name="Wei L."/>
            <person name="Li C."/>
            <person name="Ma Q."/>
            <person name="Ju M."/>
            <person name="Zhao R."/>
            <person name="Li G."/>
            <person name="Mu C."/>
            <person name="Tian Q."/>
            <person name="Mei H."/>
            <person name="Zhang T."/>
            <person name="Gao T."/>
            <person name="Zhang H."/>
        </authorList>
    </citation>
    <scope>NUCLEOTIDE SEQUENCE</scope>
    <source>
        <strain evidence="1">KEN1</strain>
    </source>
</reference>
<accession>A0AAW2X395</accession>